<name>A0A1C6KB34_9FIRM</name>
<reference evidence="2" key="1">
    <citation type="submission" date="2015-09" db="EMBL/GenBank/DDBJ databases">
        <authorList>
            <consortium name="Pathogen Informatics"/>
        </authorList>
    </citation>
    <scope>NUCLEOTIDE SEQUENCE</scope>
    <source>
        <strain evidence="2">2789STDY5834896</strain>
    </source>
</reference>
<dbReference type="InterPro" id="IPR011060">
    <property type="entry name" value="RibuloseP-bd_barrel"/>
</dbReference>
<dbReference type="PANTHER" id="PTHR21381:SF3">
    <property type="entry name" value="SGC REGION PROTEIN SGCQ-RELATED"/>
    <property type="match status" value="1"/>
</dbReference>
<dbReference type="InterPro" id="IPR013785">
    <property type="entry name" value="Aldolase_TIM"/>
</dbReference>
<dbReference type="Pfam" id="PF03437">
    <property type="entry name" value="BtpA"/>
    <property type="match status" value="1"/>
</dbReference>
<dbReference type="Gene3D" id="3.20.20.70">
    <property type="entry name" value="Aldolase class I"/>
    <property type="match status" value="1"/>
</dbReference>
<dbReference type="NCBIfam" id="TIGR00259">
    <property type="entry name" value="thylakoid_BtpA"/>
    <property type="match status" value="1"/>
</dbReference>
<dbReference type="EMBL" id="FMHG01000006">
    <property type="protein sequence ID" value="SCJ91554.1"/>
    <property type="molecule type" value="Genomic_DNA"/>
</dbReference>
<gene>
    <name evidence="2" type="primary">sgcQ_6</name>
    <name evidence="2" type="ORF">SAMEA3545359_02847</name>
</gene>
<proteinExistence type="inferred from homology"/>
<dbReference type="SUPFAM" id="SSF51366">
    <property type="entry name" value="Ribulose-phoshate binding barrel"/>
    <property type="match status" value="1"/>
</dbReference>
<dbReference type="InterPro" id="IPR005137">
    <property type="entry name" value="BtpA"/>
</dbReference>
<evidence type="ECO:0000256" key="1">
    <source>
        <dbReference type="ARBA" id="ARBA00006007"/>
    </source>
</evidence>
<dbReference type="PANTHER" id="PTHR21381">
    <property type="entry name" value="ZGC:162297"/>
    <property type="match status" value="1"/>
</dbReference>
<dbReference type="AlphaFoldDB" id="A0A1C6KB34"/>
<protein>
    <submittedName>
        <fullName evidence="2">Putative sgc region protein SgcQ</fullName>
    </submittedName>
</protein>
<comment type="similarity">
    <text evidence="1">Belongs to the BtpA family.</text>
</comment>
<evidence type="ECO:0000313" key="2">
    <source>
        <dbReference type="EMBL" id="SCJ91554.1"/>
    </source>
</evidence>
<accession>A0A1C6KB34</accession>
<sequence>MNSVLDSIFTHQKPIIGMIHLRPLPGSPLYDPASMGMDQIIATAVEEAKILQSAGVDGLQVENIWDYPYLKDQQIGHETSTALAVAARKVIEAVDIPVGLNCHLNGGASSLAAAVACGAKWIRVFEFVNAYVSHAGITEGIGARLARMRVQLQAKDVKFFCDVNVKHGSHYMIHDRTVMDQAKDNEDEGAEVLIVTGFETGKAPTADKVRACKGHVHLPVLLGSGTTTQNARELLSVADGAIVGSWFKTDNNWKNPVEYQRTRAFMEQVELLREEL</sequence>
<organism evidence="2">
    <name type="scientific">uncultured Anaerotruncus sp</name>
    <dbReference type="NCBI Taxonomy" id="905011"/>
    <lineage>
        <taxon>Bacteria</taxon>
        <taxon>Bacillati</taxon>
        <taxon>Bacillota</taxon>
        <taxon>Clostridia</taxon>
        <taxon>Eubacteriales</taxon>
        <taxon>Oscillospiraceae</taxon>
        <taxon>Anaerotruncus</taxon>
        <taxon>environmental samples</taxon>
    </lineage>
</organism>
<dbReference type="PIRSF" id="PIRSF005956">
    <property type="entry name" value="BtpA"/>
    <property type="match status" value="1"/>
</dbReference>